<sequence>MAAVICYLDTSDLAPLFLPEANSEAVAEFVRALPAGALATSHWTRVEFSSLLARQRRMKIMSLDQTDSAEAMFDRLVAHSFRLFPTLVADQLAAIEMLRRSETALRAPDALHLAIARNRECVKILSLDKSMIREGRLLGIQIGPGIDLEGYGWADL</sequence>
<evidence type="ECO:0000256" key="2">
    <source>
        <dbReference type="ARBA" id="ARBA00022722"/>
    </source>
</evidence>
<evidence type="ECO:0000256" key="1">
    <source>
        <dbReference type="ARBA" id="ARBA00022649"/>
    </source>
</evidence>
<dbReference type="RefSeq" id="WP_367952928.1">
    <property type="nucleotide sequence ID" value="NZ_JBDPGJ010000001.1"/>
</dbReference>
<keyword evidence="3 5" id="KW-0479">Metal-binding</keyword>
<feature type="binding site" evidence="5">
    <location>
        <position position="9"/>
    </location>
    <ligand>
        <name>Mg(2+)</name>
        <dbReference type="ChEBI" id="CHEBI:18420"/>
    </ligand>
</feature>
<comment type="cofactor">
    <cofactor evidence="5">
        <name>Mg(2+)</name>
        <dbReference type="ChEBI" id="CHEBI:18420"/>
    </cofactor>
</comment>
<feature type="binding site" evidence="5">
    <location>
        <position position="109"/>
    </location>
    <ligand>
        <name>Mg(2+)</name>
        <dbReference type="ChEBI" id="CHEBI:18420"/>
    </ligand>
</feature>
<dbReference type="Proteomes" id="UP001556692">
    <property type="component" value="Unassembled WGS sequence"/>
</dbReference>
<comment type="caution">
    <text evidence="7">The sequence shown here is derived from an EMBL/GenBank/DDBJ whole genome shotgun (WGS) entry which is preliminary data.</text>
</comment>
<evidence type="ECO:0000313" key="7">
    <source>
        <dbReference type="EMBL" id="MEX0405073.1"/>
    </source>
</evidence>
<gene>
    <name evidence="5" type="primary">vapC</name>
    <name evidence="7" type="ORF">ABGN05_05285</name>
</gene>
<dbReference type="InterPro" id="IPR002716">
    <property type="entry name" value="PIN_dom"/>
</dbReference>
<dbReference type="HAMAP" id="MF_00265">
    <property type="entry name" value="VapC_Nob1"/>
    <property type="match status" value="1"/>
</dbReference>
<dbReference type="EC" id="3.1.-.-" evidence="5"/>
<keyword evidence="2 5" id="KW-0540">Nuclease</keyword>
<feature type="domain" description="PIN" evidence="6">
    <location>
        <begin position="7"/>
        <end position="132"/>
    </location>
</feature>
<dbReference type="CDD" id="cd09874">
    <property type="entry name" value="PIN_MT3492-like"/>
    <property type="match status" value="1"/>
</dbReference>
<dbReference type="EMBL" id="JBDPGJ010000001">
    <property type="protein sequence ID" value="MEX0405073.1"/>
    <property type="molecule type" value="Genomic_DNA"/>
</dbReference>
<evidence type="ECO:0000259" key="6">
    <source>
        <dbReference type="Pfam" id="PF01850"/>
    </source>
</evidence>
<dbReference type="SUPFAM" id="SSF88723">
    <property type="entry name" value="PIN domain-like"/>
    <property type="match status" value="1"/>
</dbReference>
<dbReference type="Pfam" id="PF01850">
    <property type="entry name" value="PIN"/>
    <property type="match status" value="1"/>
</dbReference>
<evidence type="ECO:0000256" key="5">
    <source>
        <dbReference type="HAMAP-Rule" id="MF_00265"/>
    </source>
</evidence>
<comment type="function">
    <text evidence="5">Toxic component of a toxin-antitoxin (TA) system. An RNase.</text>
</comment>
<proteinExistence type="inferred from homology"/>
<dbReference type="InterPro" id="IPR022907">
    <property type="entry name" value="VapC_family"/>
</dbReference>
<keyword evidence="1 5" id="KW-1277">Toxin-antitoxin system</keyword>
<reference evidence="7 8" key="1">
    <citation type="submission" date="2024-05" db="EMBL/GenBank/DDBJ databases">
        <authorList>
            <person name="Jiang F."/>
        </authorList>
    </citation>
    <scope>NUCLEOTIDE SEQUENCE [LARGE SCALE GENOMIC DNA]</scope>
    <source>
        <strain evidence="7 8">LZ166</strain>
    </source>
</reference>
<keyword evidence="5" id="KW-0800">Toxin</keyword>
<dbReference type="Gene3D" id="3.40.50.1010">
    <property type="entry name" value="5'-nuclease"/>
    <property type="match status" value="1"/>
</dbReference>
<keyword evidence="8" id="KW-1185">Reference proteome</keyword>
<comment type="similarity">
    <text evidence="5">Belongs to the PINc/VapC protein family.</text>
</comment>
<name>A0ABV3SEA0_9HYPH</name>
<accession>A0ABV3SEA0</accession>
<evidence type="ECO:0000256" key="4">
    <source>
        <dbReference type="ARBA" id="ARBA00022801"/>
    </source>
</evidence>
<protein>
    <recommendedName>
        <fullName evidence="5">Ribonuclease VapC</fullName>
        <shortName evidence="5">RNase VapC</shortName>
        <ecNumber evidence="5">3.1.-.-</ecNumber>
    </recommendedName>
    <alternativeName>
        <fullName evidence="5">Toxin VapC</fullName>
    </alternativeName>
</protein>
<keyword evidence="5" id="KW-0460">Magnesium</keyword>
<organism evidence="7 8">
    <name type="scientific">Aquibium pacificus</name>
    <dbReference type="NCBI Taxonomy" id="3153579"/>
    <lineage>
        <taxon>Bacteria</taxon>
        <taxon>Pseudomonadati</taxon>
        <taxon>Pseudomonadota</taxon>
        <taxon>Alphaproteobacteria</taxon>
        <taxon>Hyphomicrobiales</taxon>
        <taxon>Phyllobacteriaceae</taxon>
        <taxon>Aquibium</taxon>
    </lineage>
</organism>
<keyword evidence="4 5" id="KW-0378">Hydrolase</keyword>
<dbReference type="InterPro" id="IPR029060">
    <property type="entry name" value="PIN-like_dom_sf"/>
</dbReference>
<evidence type="ECO:0000256" key="3">
    <source>
        <dbReference type="ARBA" id="ARBA00022723"/>
    </source>
</evidence>
<evidence type="ECO:0000313" key="8">
    <source>
        <dbReference type="Proteomes" id="UP001556692"/>
    </source>
</evidence>